<dbReference type="RefSeq" id="WP_109646537.1">
    <property type="nucleotide sequence ID" value="NZ_QGGB01000006.1"/>
</dbReference>
<evidence type="ECO:0000256" key="12">
    <source>
        <dbReference type="ARBA" id="ARBA00030641"/>
    </source>
</evidence>
<gene>
    <name evidence="16" type="primary">udk</name>
    <name evidence="19" type="ORF">DDZ15_07810</name>
</gene>
<comment type="similarity">
    <text evidence="4 16 17">Belongs to the uridine kinase family.</text>
</comment>
<dbReference type="Gene3D" id="3.40.50.300">
    <property type="entry name" value="P-loop containing nucleotide triphosphate hydrolases"/>
    <property type="match status" value="1"/>
</dbReference>
<dbReference type="UniPathway" id="UPA00574">
    <property type="reaction ID" value="UER00637"/>
</dbReference>
<dbReference type="SUPFAM" id="SSF52540">
    <property type="entry name" value="P-loop containing nucleoside triphosphate hydrolases"/>
    <property type="match status" value="1"/>
</dbReference>
<dbReference type="NCBIfam" id="TIGR00235">
    <property type="entry name" value="udk"/>
    <property type="match status" value="1"/>
</dbReference>
<keyword evidence="10 16" id="KW-0418">Kinase</keyword>
<evidence type="ECO:0000256" key="15">
    <source>
        <dbReference type="ARBA" id="ARBA00048909"/>
    </source>
</evidence>
<evidence type="ECO:0000256" key="8">
    <source>
        <dbReference type="ARBA" id="ARBA00022679"/>
    </source>
</evidence>
<feature type="binding site" evidence="16">
    <location>
        <begin position="15"/>
        <end position="22"/>
    </location>
    <ligand>
        <name>ATP</name>
        <dbReference type="ChEBI" id="CHEBI:30616"/>
    </ligand>
</feature>
<evidence type="ECO:0000259" key="18">
    <source>
        <dbReference type="Pfam" id="PF00485"/>
    </source>
</evidence>
<dbReference type="HAMAP" id="MF_00551">
    <property type="entry name" value="Uridine_kinase"/>
    <property type="match status" value="1"/>
</dbReference>
<comment type="pathway">
    <text evidence="3 16 17">Pyrimidine metabolism; CTP biosynthesis via salvage pathway; CTP from cytidine: step 1/3.</text>
</comment>
<comment type="catalytic activity">
    <reaction evidence="15 16 17">
        <text>uridine + ATP = UMP + ADP + H(+)</text>
        <dbReference type="Rhea" id="RHEA:16825"/>
        <dbReference type="ChEBI" id="CHEBI:15378"/>
        <dbReference type="ChEBI" id="CHEBI:16704"/>
        <dbReference type="ChEBI" id="CHEBI:30616"/>
        <dbReference type="ChEBI" id="CHEBI:57865"/>
        <dbReference type="ChEBI" id="CHEBI:456216"/>
        <dbReference type="EC" id="2.7.1.48"/>
    </reaction>
</comment>
<dbReference type="InterPro" id="IPR027417">
    <property type="entry name" value="P-loop_NTPase"/>
</dbReference>
<dbReference type="GO" id="GO:0043771">
    <property type="term" value="F:cytidine kinase activity"/>
    <property type="evidence" value="ECO:0007669"/>
    <property type="project" value="RHEA"/>
</dbReference>
<dbReference type="InterPro" id="IPR026008">
    <property type="entry name" value="Uridine_kinase"/>
</dbReference>
<dbReference type="NCBIfam" id="NF004018">
    <property type="entry name" value="PRK05480.1"/>
    <property type="match status" value="1"/>
</dbReference>
<evidence type="ECO:0000256" key="5">
    <source>
        <dbReference type="ARBA" id="ARBA00012137"/>
    </source>
</evidence>
<evidence type="ECO:0000256" key="1">
    <source>
        <dbReference type="ARBA" id="ARBA00004496"/>
    </source>
</evidence>
<dbReference type="InterPro" id="IPR000764">
    <property type="entry name" value="Uridine_kinase-like"/>
</dbReference>
<keyword evidence="9 16" id="KW-0547">Nucleotide-binding</keyword>
<dbReference type="AlphaFoldDB" id="A0A316TVF2"/>
<dbReference type="GO" id="GO:0044206">
    <property type="term" value="P:UMP salvage"/>
    <property type="evidence" value="ECO:0007669"/>
    <property type="project" value="UniProtKB-UniRule"/>
</dbReference>
<dbReference type="EC" id="2.7.1.48" evidence="5 16"/>
<evidence type="ECO:0000256" key="6">
    <source>
        <dbReference type="ARBA" id="ARBA00021478"/>
    </source>
</evidence>
<name>A0A316TVF2_9BACT</name>
<dbReference type="PANTHER" id="PTHR10285">
    <property type="entry name" value="URIDINE KINASE"/>
    <property type="match status" value="1"/>
</dbReference>
<keyword evidence="7 16" id="KW-0963">Cytoplasm</keyword>
<dbReference type="InterPro" id="IPR006083">
    <property type="entry name" value="PRK/URK"/>
</dbReference>
<comment type="subcellular location">
    <subcellularLocation>
        <location evidence="1 16 17">Cytoplasm</location>
    </subcellularLocation>
</comment>
<evidence type="ECO:0000256" key="13">
    <source>
        <dbReference type="ARBA" id="ARBA00031452"/>
    </source>
</evidence>
<accession>A0A316TVF2</accession>
<reference evidence="19 20" key="1">
    <citation type="submission" date="2018-05" db="EMBL/GenBank/DDBJ databases">
        <title>Rhodohalobacter halophilus gen. nov., sp. nov., a moderately halophilic member of the family Balneolaceae.</title>
        <authorList>
            <person name="Liu Z.-W."/>
        </authorList>
    </citation>
    <scope>NUCLEOTIDE SEQUENCE [LARGE SCALE GENOMIC DNA]</scope>
    <source>
        <strain evidence="19 20">8A47</strain>
    </source>
</reference>
<comment type="pathway">
    <text evidence="2 16 17">Pyrimidine metabolism; UMP biosynthesis via salvage pathway; UMP from uridine: step 1/1.</text>
</comment>
<evidence type="ECO:0000256" key="4">
    <source>
        <dbReference type="ARBA" id="ARBA00005408"/>
    </source>
</evidence>
<feature type="domain" description="Phosphoribulokinase/uridine kinase" evidence="18">
    <location>
        <begin position="10"/>
        <end position="194"/>
    </location>
</feature>
<keyword evidence="8 16" id="KW-0808">Transferase</keyword>
<keyword evidence="20" id="KW-1185">Reference proteome</keyword>
<evidence type="ECO:0000256" key="2">
    <source>
        <dbReference type="ARBA" id="ARBA00004690"/>
    </source>
</evidence>
<dbReference type="Pfam" id="PF00485">
    <property type="entry name" value="PRK"/>
    <property type="match status" value="1"/>
</dbReference>
<evidence type="ECO:0000313" key="19">
    <source>
        <dbReference type="EMBL" id="PWN06424.1"/>
    </source>
</evidence>
<evidence type="ECO:0000256" key="7">
    <source>
        <dbReference type="ARBA" id="ARBA00022490"/>
    </source>
</evidence>
<comment type="catalytic activity">
    <reaction evidence="14 17">
        <text>cytidine + ATP = CMP + ADP + H(+)</text>
        <dbReference type="Rhea" id="RHEA:24674"/>
        <dbReference type="ChEBI" id="CHEBI:15378"/>
        <dbReference type="ChEBI" id="CHEBI:17562"/>
        <dbReference type="ChEBI" id="CHEBI:30616"/>
        <dbReference type="ChEBI" id="CHEBI:60377"/>
        <dbReference type="ChEBI" id="CHEBI:456216"/>
        <dbReference type="EC" id="2.7.1.48"/>
    </reaction>
</comment>
<dbReference type="GO" id="GO:0005737">
    <property type="term" value="C:cytoplasm"/>
    <property type="evidence" value="ECO:0007669"/>
    <property type="project" value="UniProtKB-SubCell"/>
</dbReference>
<evidence type="ECO:0000256" key="11">
    <source>
        <dbReference type="ARBA" id="ARBA00022840"/>
    </source>
</evidence>
<proteinExistence type="inferred from homology"/>
<comment type="caution">
    <text evidence="19">The sequence shown here is derived from an EMBL/GenBank/DDBJ whole genome shotgun (WGS) entry which is preliminary data.</text>
</comment>
<dbReference type="GO" id="GO:0004849">
    <property type="term" value="F:uridine kinase activity"/>
    <property type="evidence" value="ECO:0007669"/>
    <property type="project" value="UniProtKB-UniRule"/>
</dbReference>
<evidence type="ECO:0000256" key="14">
    <source>
        <dbReference type="ARBA" id="ARBA00047436"/>
    </source>
</evidence>
<protein>
    <recommendedName>
        <fullName evidence="6 16">Uridine kinase</fullName>
        <ecNumber evidence="5 16">2.7.1.48</ecNumber>
    </recommendedName>
    <alternativeName>
        <fullName evidence="12 16">Cytidine monophosphokinase</fullName>
    </alternativeName>
    <alternativeName>
        <fullName evidence="13 16">Uridine monophosphokinase</fullName>
    </alternativeName>
</protein>
<dbReference type="EMBL" id="QGGB01000006">
    <property type="protein sequence ID" value="PWN06424.1"/>
    <property type="molecule type" value="Genomic_DNA"/>
</dbReference>
<evidence type="ECO:0000256" key="3">
    <source>
        <dbReference type="ARBA" id="ARBA00004784"/>
    </source>
</evidence>
<dbReference type="Proteomes" id="UP000245533">
    <property type="component" value="Unassembled WGS sequence"/>
</dbReference>
<sequence>MNEPVTRPLILGVAGGSGSGKTTVVNKIIDGIGDDVLLLQHDSYYRDLSHLSFEDRKKQNFDHPSALETELMIRHLDALKSGYQIDLPVYDFVDHTRSEKTVRTAPRRIILVDGILIFAEPNLREQMDIKIFVDTDDDVRLLRRLKRDINERGRDFDGVLHQYERYVRPMHLEFVEPSKRYADIIIPRGGENTVALEMVIALIRGKLRYGSEKG</sequence>
<evidence type="ECO:0000313" key="20">
    <source>
        <dbReference type="Proteomes" id="UP000245533"/>
    </source>
</evidence>
<dbReference type="GO" id="GO:0044211">
    <property type="term" value="P:CTP salvage"/>
    <property type="evidence" value="ECO:0007669"/>
    <property type="project" value="UniProtKB-UniRule"/>
</dbReference>
<dbReference type="CDD" id="cd02023">
    <property type="entry name" value="UMPK"/>
    <property type="match status" value="1"/>
</dbReference>
<dbReference type="GO" id="GO:0005524">
    <property type="term" value="F:ATP binding"/>
    <property type="evidence" value="ECO:0007669"/>
    <property type="project" value="UniProtKB-UniRule"/>
</dbReference>
<organism evidence="19 20">
    <name type="scientific">Rhodohalobacter mucosus</name>
    <dbReference type="NCBI Taxonomy" id="2079485"/>
    <lineage>
        <taxon>Bacteria</taxon>
        <taxon>Pseudomonadati</taxon>
        <taxon>Balneolota</taxon>
        <taxon>Balneolia</taxon>
        <taxon>Balneolales</taxon>
        <taxon>Balneolaceae</taxon>
        <taxon>Rhodohalobacter</taxon>
    </lineage>
</organism>
<evidence type="ECO:0000256" key="16">
    <source>
        <dbReference type="HAMAP-Rule" id="MF_00551"/>
    </source>
</evidence>
<keyword evidence="11 16" id="KW-0067">ATP-binding</keyword>
<evidence type="ECO:0000256" key="9">
    <source>
        <dbReference type="ARBA" id="ARBA00022741"/>
    </source>
</evidence>
<dbReference type="UniPathway" id="UPA00579">
    <property type="reaction ID" value="UER00640"/>
</dbReference>
<evidence type="ECO:0000256" key="17">
    <source>
        <dbReference type="RuleBase" id="RU003825"/>
    </source>
</evidence>
<dbReference type="OrthoDB" id="9777642at2"/>
<evidence type="ECO:0000256" key="10">
    <source>
        <dbReference type="ARBA" id="ARBA00022777"/>
    </source>
</evidence>
<dbReference type="PRINTS" id="PR00988">
    <property type="entry name" value="URIDINKINASE"/>
</dbReference>